<dbReference type="EMBL" id="CM003101">
    <property type="protein sequence ID" value="KUI68697.1"/>
    <property type="molecule type" value="Genomic_DNA"/>
</dbReference>
<organism evidence="2 3">
    <name type="scientific">Cytospora mali</name>
    <name type="common">Apple Valsa canker fungus</name>
    <name type="synonym">Valsa mali</name>
    <dbReference type="NCBI Taxonomy" id="578113"/>
    <lineage>
        <taxon>Eukaryota</taxon>
        <taxon>Fungi</taxon>
        <taxon>Dikarya</taxon>
        <taxon>Ascomycota</taxon>
        <taxon>Pezizomycotina</taxon>
        <taxon>Sordariomycetes</taxon>
        <taxon>Sordariomycetidae</taxon>
        <taxon>Diaporthales</taxon>
        <taxon>Cytosporaceae</taxon>
        <taxon>Cytospora</taxon>
    </lineage>
</organism>
<proteinExistence type="predicted"/>
<name>A0A194VXG4_CYTMA</name>
<gene>
    <name evidence="2" type="ORF">VM1G_03820</name>
</gene>
<feature type="compositionally biased region" description="Basic and acidic residues" evidence="1">
    <location>
        <begin position="175"/>
        <end position="185"/>
    </location>
</feature>
<dbReference type="AlphaFoldDB" id="A0A194VXG4"/>
<keyword evidence="3" id="KW-1185">Reference proteome</keyword>
<accession>A0A194VXG4</accession>
<evidence type="ECO:0000256" key="1">
    <source>
        <dbReference type="SAM" id="MobiDB-lite"/>
    </source>
</evidence>
<feature type="region of interest" description="Disordered" evidence="1">
    <location>
        <begin position="175"/>
        <end position="198"/>
    </location>
</feature>
<protein>
    <submittedName>
        <fullName evidence="2">Uncharacterized protein</fullName>
    </submittedName>
</protein>
<dbReference type="Proteomes" id="UP000078559">
    <property type="component" value="Chromosome 4"/>
</dbReference>
<sequence>MAAGPVILSPALPSELLAYIIQHQTYPTTLIICSSRAEFLAHLISDVQDTTRRILHPGTDLNDPSRATDSRPNANALLASPLYQVAIARHIRMVFVPTVSHLRAYLSAFTNDDSKVPPPPASTSARTKRQSLLLVYGFLNLHCDTSEWSAQGISSTAASLVEAATRAGFRAVIVDHPRRPPRQNDGDGDEAEDGDGDKVTEAEDSLLSAEVTVLSSSARRAGADLDDAAWTGRKVTVGRVLGRWFRYGERGWGMKTHESV</sequence>
<evidence type="ECO:0000313" key="3">
    <source>
        <dbReference type="Proteomes" id="UP000078559"/>
    </source>
</evidence>
<feature type="compositionally biased region" description="Acidic residues" evidence="1">
    <location>
        <begin position="186"/>
        <end position="195"/>
    </location>
</feature>
<reference evidence="2" key="1">
    <citation type="submission" date="2014-12" db="EMBL/GenBank/DDBJ databases">
        <title>Genome Sequence of Valsa Canker Pathogens Uncovers a Specific Adaption of Colonization on Woody Bark.</title>
        <authorList>
            <person name="Yin Z."/>
            <person name="Liu H."/>
            <person name="Gao X."/>
            <person name="Li Z."/>
            <person name="Song N."/>
            <person name="Ke X."/>
            <person name="Dai Q."/>
            <person name="Wu Y."/>
            <person name="Sun Y."/>
            <person name="Xu J.-R."/>
            <person name="Kang Z.K."/>
            <person name="Wang L."/>
            <person name="Huang L."/>
        </authorList>
    </citation>
    <scope>NUCLEOTIDE SEQUENCE [LARGE SCALE GENOMIC DNA]</scope>
    <source>
        <strain evidence="2">03-8</strain>
    </source>
</reference>
<evidence type="ECO:0000313" key="2">
    <source>
        <dbReference type="EMBL" id="KUI68697.1"/>
    </source>
</evidence>